<evidence type="ECO:0000313" key="1">
    <source>
        <dbReference type="EMBL" id="ODM97863.1"/>
    </source>
</evidence>
<comment type="caution">
    <text evidence="1">The sequence shown here is derived from an EMBL/GenBank/DDBJ whole genome shotgun (WGS) entry which is preliminary data.</text>
</comment>
<dbReference type="EMBL" id="LJIJ01000400">
    <property type="protein sequence ID" value="ODM97863.1"/>
    <property type="molecule type" value="Genomic_DNA"/>
</dbReference>
<dbReference type="AlphaFoldDB" id="A0A1D2MXU1"/>
<evidence type="ECO:0000313" key="2">
    <source>
        <dbReference type="Proteomes" id="UP000094527"/>
    </source>
</evidence>
<keyword evidence="2" id="KW-1185">Reference proteome</keyword>
<gene>
    <name evidence="1" type="ORF">Ocin01_08815</name>
</gene>
<name>A0A1D2MXU1_ORCCI</name>
<protein>
    <submittedName>
        <fullName evidence="1">Uncharacterized protein</fullName>
    </submittedName>
</protein>
<sequence length="195" mass="22090">MKAQHETPKTGTSRHIRTQQKSLMNMFRHKYQKKLKAVLPSSHFFAHQKGTLTCYVRVAILDRQHNSPGSIGLGFAGDPTQSTHGLDLIWTKKHDCSHNVIVTRLSYIQAWVIKNNWVAIINRLGEGNTIIGLSMWSYTHNYCYGWWSSTSFPSNAWFRLGGAGISYKSFLGPKCFPHLAHRTPPIYEDEDASGA</sequence>
<organism evidence="1 2">
    <name type="scientific">Orchesella cincta</name>
    <name type="common">Springtail</name>
    <name type="synonym">Podura cincta</name>
    <dbReference type="NCBI Taxonomy" id="48709"/>
    <lineage>
        <taxon>Eukaryota</taxon>
        <taxon>Metazoa</taxon>
        <taxon>Ecdysozoa</taxon>
        <taxon>Arthropoda</taxon>
        <taxon>Hexapoda</taxon>
        <taxon>Collembola</taxon>
        <taxon>Entomobryomorpha</taxon>
        <taxon>Entomobryoidea</taxon>
        <taxon>Orchesellidae</taxon>
        <taxon>Orchesellinae</taxon>
        <taxon>Orchesella</taxon>
    </lineage>
</organism>
<dbReference type="Proteomes" id="UP000094527">
    <property type="component" value="Unassembled WGS sequence"/>
</dbReference>
<reference evidence="1 2" key="1">
    <citation type="journal article" date="2016" name="Genome Biol. Evol.">
        <title>Gene Family Evolution Reflects Adaptation to Soil Environmental Stressors in the Genome of the Collembolan Orchesella cincta.</title>
        <authorList>
            <person name="Faddeeva-Vakhrusheva A."/>
            <person name="Derks M.F."/>
            <person name="Anvar S.Y."/>
            <person name="Agamennone V."/>
            <person name="Suring W."/>
            <person name="Smit S."/>
            <person name="van Straalen N.M."/>
            <person name="Roelofs D."/>
        </authorList>
    </citation>
    <scope>NUCLEOTIDE SEQUENCE [LARGE SCALE GENOMIC DNA]</scope>
    <source>
        <tissue evidence="1">Mixed pool</tissue>
    </source>
</reference>
<accession>A0A1D2MXU1</accession>
<proteinExistence type="predicted"/>